<evidence type="ECO:0000313" key="1">
    <source>
        <dbReference type="EMBL" id="JAD20086.1"/>
    </source>
</evidence>
<accession>A0A0A8Y1P9</accession>
<reference evidence="1" key="2">
    <citation type="journal article" date="2015" name="Data Brief">
        <title>Shoot transcriptome of the giant reed, Arundo donax.</title>
        <authorList>
            <person name="Barrero R.A."/>
            <person name="Guerrero F.D."/>
            <person name="Moolhuijzen P."/>
            <person name="Goolsby J.A."/>
            <person name="Tidwell J."/>
            <person name="Bellgard S.E."/>
            <person name="Bellgard M.I."/>
        </authorList>
    </citation>
    <scope>NUCLEOTIDE SEQUENCE</scope>
    <source>
        <tissue evidence="1">Shoot tissue taken approximately 20 cm above the soil surface</tissue>
    </source>
</reference>
<organism evidence="1">
    <name type="scientific">Arundo donax</name>
    <name type="common">Giant reed</name>
    <name type="synonym">Donax arundinaceus</name>
    <dbReference type="NCBI Taxonomy" id="35708"/>
    <lineage>
        <taxon>Eukaryota</taxon>
        <taxon>Viridiplantae</taxon>
        <taxon>Streptophyta</taxon>
        <taxon>Embryophyta</taxon>
        <taxon>Tracheophyta</taxon>
        <taxon>Spermatophyta</taxon>
        <taxon>Magnoliopsida</taxon>
        <taxon>Liliopsida</taxon>
        <taxon>Poales</taxon>
        <taxon>Poaceae</taxon>
        <taxon>PACMAD clade</taxon>
        <taxon>Arundinoideae</taxon>
        <taxon>Arundineae</taxon>
        <taxon>Arundo</taxon>
    </lineage>
</organism>
<proteinExistence type="predicted"/>
<reference evidence="1" key="1">
    <citation type="submission" date="2014-09" db="EMBL/GenBank/DDBJ databases">
        <authorList>
            <person name="Magalhaes I.L.F."/>
            <person name="Oliveira U."/>
            <person name="Santos F.R."/>
            <person name="Vidigal T.H.D.A."/>
            <person name="Brescovit A.D."/>
            <person name="Santos A.J."/>
        </authorList>
    </citation>
    <scope>NUCLEOTIDE SEQUENCE</scope>
    <source>
        <tissue evidence="1">Shoot tissue taken approximately 20 cm above the soil surface</tissue>
    </source>
</reference>
<name>A0A0A8Y1P9_ARUDO</name>
<protein>
    <submittedName>
        <fullName evidence="1">Uncharacterized protein</fullName>
    </submittedName>
</protein>
<dbReference type="AlphaFoldDB" id="A0A0A8Y1P9"/>
<sequence length="33" mass="3941">MVPRLSIHYYIASRRLGLNKTTKRSQLEVHIRC</sequence>
<dbReference type="EMBL" id="GBRH01277809">
    <property type="protein sequence ID" value="JAD20086.1"/>
    <property type="molecule type" value="Transcribed_RNA"/>
</dbReference>